<reference evidence="2 3" key="1">
    <citation type="journal article" date="2020" name="Nat. Food">
        <title>A phased Vanilla planifolia genome enables genetic improvement of flavour and production.</title>
        <authorList>
            <person name="Hasing T."/>
            <person name="Tang H."/>
            <person name="Brym M."/>
            <person name="Khazi F."/>
            <person name="Huang T."/>
            <person name="Chambers A.H."/>
        </authorList>
    </citation>
    <scope>NUCLEOTIDE SEQUENCE [LARGE SCALE GENOMIC DNA]</scope>
    <source>
        <tissue evidence="2">Leaf</tissue>
    </source>
</reference>
<dbReference type="GO" id="GO:0048367">
    <property type="term" value="P:shoot system development"/>
    <property type="evidence" value="ECO:0007669"/>
    <property type="project" value="InterPro"/>
</dbReference>
<sequence>MAVSSREELRCGFEGPAFVSNSERSPWASKATGKVVIGDVKESNKCKHFTIRGYVAGVRKRDAKSCWPFMHRGCTMLESADLFPPLCVANFKWWGCHDCVNEMISTTPQMTTEGSMCIQSQVMKNNNNALLENVAETSQQEAIKFFSRLPLISEEHYGEGRLTAEYCSINFSKHEKEGNEDPLRNIMKDGFRICKDGYDRHGKARHALQGANCASDVHPTAKAEEKVVSRHAVGRSLGFTYPKQVLNAGISRNKGTILRPTGDSKLVSGDSSIMRTKLSLCNSEDVRPESMKAAKKSGIDVTKAQRKSMKHYNMVGKDDVLYADEAHTLGHGTCDMRSCGASFCDTKGMGGWPEMEDDMENMHSKKIRKVRLLEDIIRNTEQHMAENNRSLAGDRICVEHDLSWRQDTHKRKVLLLNHTSDVYPRNVALRSARCTSQIQNPLNEDENKGEAVPHANKRDHHVPQRNSLKFVERLDTYEDLSNEGKGPSLMHWLKSVSRKVNADKGEATTQRRKVFVSNFSADLSVGNDQNLHIKDCDPLECRLEPTSRQIQALVPRDSGLPKNILGREGTKSKNYRYKNITTKGIVILDKKQQCRMENSDTTGKNAVLHGVRNKRPISGRGKSYQAQDALATQAKAASEAWELESIKPRNMQTTDSENIDDIPMDIVELLARNQHDRHHLKPETNSSINHLPEMTERTQCGYGIDHAQSNKINVSCGEQGNLSVQQKVQVSNKGFGVWSKFQNDSDMEIGQQAYHCSANGKKKLQIDLNLQYSDPVVHRTGICNLENEGNCHQLNLPCKSSIFSLQSSCLMDHTGSYENLCTDSHGNMPKHMNGTLLGVKNHTYSNSITATPGRNLEMFASSLSNYAPRNLVEMHHHLGSYPTNNEVSKPSFIGFGNGYHPNFCPEDVRRTESASAMNLLRLMDHAAWSGKPHFEGHTGLTETNMCFDDLCNESILSEYGTRRNHPCICSSVESVYPMVWRQPRNSCLPFRPLPRIGVLGPSLQKEILNCSNYSTVPSRSSHGFLKTGVEEKIVPCHSIPNPLFWNCNSSISRCICSEKFGPNRCNISSDDTPYITRTGISQLQLNHFDSVQPSESFCTRENCVVNRNPAEFNFLDEHNEYMIEIKDPKHKSPPTSGCHQRFKKKQRVMKLNDLKGYVIR</sequence>
<evidence type="ECO:0000256" key="1">
    <source>
        <dbReference type="SAM" id="MobiDB-lite"/>
    </source>
</evidence>
<comment type="caution">
    <text evidence="2">The sequence shown here is derived from an EMBL/GenBank/DDBJ whole genome shotgun (WGS) entry which is preliminary data.</text>
</comment>
<dbReference type="OrthoDB" id="754229at2759"/>
<dbReference type="EMBL" id="JADCNM010000009">
    <property type="protein sequence ID" value="KAG0468512.1"/>
    <property type="molecule type" value="Genomic_DNA"/>
</dbReference>
<name>A0A835QG96_VANPL</name>
<evidence type="ECO:0000313" key="2">
    <source>
        <dbReference type="EMBL" id="KAG0468512.1"/>
    </source>
</evidence>
<feature type="region of interest" description="Disordered" evidence="1">
    <location>
        <begin position="442"/>
        <end position="462"/>
    </location>
</feature>
<dbReference type="PANTHER" id="PTHR35504:SF1">
    <property type="entry name" value="PROTEIN EMBRYONIC FLOWER 1"/>
    <property type="match status" value="1"/>
</dbReference>
<dbReference type="AlphaFoldDB" id="A0A835QG96"/>
<dbReference type="PANTHER" id="PTHR35504">
    <property type="entry name" value="PROTEIN EMBRYONIC FLOWER 1"/>
    <property type="match status" value="1"/>
</dbReference>
<protein>
    <submittedName>
        <fullName evidence="2">Uncharacterized protein</fullName>
    </submittedName>
</protein>
<gene>
    <name evidence="2" type="ORF">HPP92_017840</name>
</gene>
<dbReference type="GO" id="GO:0009910">
    <property type="term" value="P:negative regulation of flower development"/>
    <property type="evidence" value="ECO:0007669"/>
    <property type="project" value="InterPro"/>
</dbReference>
<dbReference type="Proteomes" id="UP000639772">
    <property type="component" value="Chromosome 9"/>
</dbReference>
<dbReference type="GO" id="GO:0045892">
    <property type="term" value="P:negative regulation of DNA-templated transcription"/>
    <property type="evidence" value="ECO:0007669"/>
    <property type="project" value="InterPro"/>
</dbReference>
<dbReference type="InterPro" id="IPR034583">
    <property type="entry name" value="EMF1"/>
</dbReference>
<evidence type="ECO:0000313" key="3">
    <source>
        <dbReference type="Proteomes" id="UP000639772"/>
    </source>
</evidence>
<organism evidence="2 3">
    <name type="scientific">Vanilla planifolia</name>
    <name type="common">Vanilla</name>
    <dbReference type="NCBI Taxonomy" id="51239"/>
    <lineage>
        <taxon>Eukaryota</taxon>
        <taxon>Viridiplantae</taxon>
        <taxon>Streptophyta</taxon>
        <taxon>Embryophyta</taxon>
        <taxon>Tracheophyta</taxon>
        <taxon>Spermatophyta</taxon>
        <taxon>Magnoliopsida</taxon>
        <taxon>Liliopsida</taxon>
        <taxon>Asparagales</taxon>
        <taxon>Orchidaceae</taxon>
        <taxon>Vanilloideae</taxon>
        <taxon>Vanilleae</taxon>
        <taxon>Vanilla</taxon>
    </lineage>
</organism>
<proteinExistence type="predicted"/>
<accession>A0A835QG96</accession>